<feature type="domain" description="NYN" evidence="1">
    <location>
        <begin position="13"/>
        <end position="145"/>
    </location>
</feature>
<dbReference type="KEGG" id="het:BBW65_06600"/>
<accession>A0A1B1U6X5</accession>
<organism evidence="2 3">
    <name type="scientific">Helicobacter enhydrae</name>
    <dbReference type="NCBI Taxonomy" id="222136"/>
    <lineage>
        <taxon>Bacteria</taxon>
        <taxon>Pseudomonadati</taxon>
        <taxon>Campylobacterota</taxon>
        <taxon>Epsilonproteobacteria</taxon>
        <taxon>Campylobacterales</taxon>
        <taxon>Helicobacteraceae</taxon>
        <taxon>Helicobacter</taxon>
    </lineage>
</organism>
<keyword evidence="3" id="KW-1185">Reference proteome</keyword>
<protein>
    <recommendedName>
        <fullName evidence="1">NYN domain-containing protein</fullName>
    </recommendedName>
</protein>
<dbReference type="OrthoDB" id="9783963at2"/>
<evidence type="ECO:0000313" key="2">
    <source>
        <dbReference type="EMBL" id="ANV98486.1"/>
    </source>
</evidence>
<reference evidence="3" key="1">
    <citation type="submission" date="2016-07" db="EMBL/GenBank/DDBJ databases">
        <authorList>
            <person name="Florea S."/>
            <person name="Webb J.S."/>
            <person name="Jaromczyk J."/>
            <person name="Schardl C.L."/>
        </authorList>
    </citation>
    <scope>NUCLEOTIDE SEQUENCE [LARGE SCALE GENOMIC DNA]</scope>
    <source>
        <strain evidence="3">MIT 01-6242</strain>
    </source>
</reference>
<sequence length="242" mass="27759">MNKMLEISGGKKKVALFIDSENISYRLISEVIKRLEDFGEICIKKAYGDWRRSELRGWDEVLQKYSIEPIHIVTGSGNKSNSSDIKIAIDVMNVLYSDRMHCIALATSDSDFAPLAQEIRTRGLQAVGFGESKSRDSLRNAFSSFEEVGVEDRKIDLSANHYLMSILRSAVEVTMNDEGKSLVSRVGLWLKEQYFKTASSYGKETWGEVFRTLEDFEITYGGRDHNVMFVEYRPKKQRNKRR</sequence>
<dbReference type="CDD" id="cd10146">
    <property type="entry name" value="LabA_like_C"/>
    <property type="match status" value="1"/>
</dbReference>
<dbReference type="CDD" id="cd11297">
    <property type="entry name" value="PIN_LabA-like_N_1"/>
    <property type="match status" value="1"/>
</dbReference>
<evidence type="ECO:0000313" key="3">
    <source>
        <dbReference type="Proteomes" id="UP000092884"/>
    </source>
</evidence>
<gene>
    <name evidence="2" type="ORF">BBW65_06600</name>
</gene>
<evidence type="ECO:0000259" key="1">
    <source>
        <dbReference type="Pfam" id="PF01936"/>
    </source>
</evidence>
<proteinExistence type="predicted"/>
<dbReference type="Proteomes" id="UP000092884">
    <property type="component" value="Chromosome"/>
</dbReference>
<dbReference type="RefSeq" id="WP_066341288.1">
    <property type="nucleotide sequence ID" value="NZ_CP016503.1"/>
</dbReference>
<dbReference type="PANTHER" id="PTHR35811:SF1">
    <property type="entry name" value="HTH OST-TYPE DOMAIN-CONTAINING PROTEIN"/>
    <property type="match status" value="1"/>
</dbReference>
<dbReference type="InterPro" id="IPR021139">
    <property type="entry name" value="NYN"/>
</dbReference>
<dbReference type="STRING" id="222136.BBW65_06600"/>
<dbReference type="EMBL" id="CP016503">
    <property type="protein sequence ID" value="ANV98486.1"/>
    <property type="molecule type" value="Genomic_DNA"/>
</dbReference>
<dbReference type="Pfam" id="PF01936">
    <property type="entry name" value="NYN"/>
    <property type="match status" value="1"/>
</dbReference>
<dbReference type="GO" id="GO:0004540">
    <property type="term" value="F:RNA nuclease activity"/>
    <property type="evidence" value="ECO:0007669"/>
    <property type="project" value="InterPro"/>
</dbReference>
<dbReference type="AlphaFoldDB" id="A0A1B1U6X5"/>
<dbReference type="Gene3D" id="3.40.50.1010">
    <property type="entry name" value="5'-nuclease"/>
    <property type="match status" value="1"/>
</dbReference>
<dbReference type="PANTHER" id="PTHR35811">
    <property type="entry name" value="SLR1870 PROTEIN"/>
    <property type="match status" value="1"/>
</dbReference>
<name>A0A1B1U6X5_9HELI</name>